<reference evidence="1 2" key="1">
    <citation type="journal article" date="2022" name="Nat. Plants">
        <title>Genomes of leafy and leafless Platanthera orchids illuminate the evolution of mycoheterotrophy.</title>
        <authorList>
            <person name="Li M.H."/>
            <person name="Liu K.W."/>
            <person name="Li Z."/>
            <person name="Lu H.C."/>
            <person name="Ye Q.L."/>
            <person name="Zhang D."/>
            <person name="Wang J.Y."/>
            <person name="Li Y.F."/>
            <person name="Zhong Z.M."/>
            <person name="Liu X."/>
            <person name="Yu X."/>
            <person name="Liu D.K."/>
            <person name="Tu X.D."/>
            <person name="Liu B."/>
            <person name="Hao Y."/>
            <person name="Liao X.Y."/>
            <person name="Jiang Y.T."/>
            <person name="Sun W.H."/>
            <person name="Chen J."/>
            <person name="Chen Y.Q."/>
            <person name="Ai Y."/>
            <person name="Zhai J.W."/>
            <person name="Wu S.S."/>
            <person name="Zhou Z."/>
            <person name="Hsiao Y.Y."/>
            <person name="Wu W.L."/>
            <person name="Chen Y.Y."/>
            <person name="Lin Y.F."/>
            <person name="Hsu J.L."/>
            <person name="Li C.Y."/>
            <person name="Wang Z.W."/>
            <person name="Zhao X."/>
            <person name="Zhong W.Y."/>
            <person name="Ma X.K."/>
            <person name="Ma L."/>
            <person name="Huang J."/>
            <person name="Chen G.Z."/>
            <person name="Huang M.Z."/>
            <person name="Huang L."/>
            <person name="Peng D.H."/>
            <person name="Luo Y.B."/>
            <person name="Zou S.Q."/>
            <person name="Chen S.P."/>
            <person name="Lan S."/>
            <person name="Tsai W.C."/>
            <person name="Van de Peer Y."/>
            <person name="Liu Z.J."/>
        </authorList>
    </citation>
    <scope>NUCLEOTIDE SEQUENCE [LARGE SCALE GENOMIC DNA]</scope>
    <source>
        <strain evidence="1">Lor288</strain>
    </source>
</reference>
<accession>A0ABR2LHZ1</accession>
<comment type="caution">
    <text evidence="1">The sequence shown here is derived from an EMBL/GenBank/DDBJ whole genome shotgun (WGS) entry which is preliminary data.</text>
</comment>
<dbReference type="EMBL" id="JBBWWR010000019">
    <property type="protein sequence ID" value="KAK8941493.1"/>
    <property type="molecule type" value="Genomic_DNA"/>
</dbReference>
<protein>
    <submittedName>
        <fullName evidence="1">Uncharacterized protein</fullName>
    </submittedName>
</protein>
<gene>
    <name evidence="1" type="ORF">KSP40_PGU021041</name>
</gene>
<keyword evidence="2" id="KW-1185">Reference proteome</keyword>
<evidence type="ECO:0000313" key="2">
    <source>
        <dbReference type="Proteomes" id="UP001412067"/>
    </source>
</evidence>
<proteinExistence type="predicted"/>
<name>A0ABR2LHZ1_9ASPA</name>
<organism evidence="1 2">
    <name type="scientific">Platanthera guangdongensis</name>
    <dbReference type="NCBI Taxonomy" id="2320717"/>
    <lineage>
        <taxon>Eukaryota</taxon>
        <taxon>Viridiplantae</taxon>
        <taxon>Streptophyta</taxon>
        <taxon>Embryophyta</taxon>
        <taxon>Tracheophyta</taxon>
        <taxon>Spermatophyta</taxon>
        <taxon>Magnoliopsida</taxon>
        <taxon>Liliopsida</taxon>
        <taxon>Asparagales</taxon>
        <taxon>Orchidaceae</taxon>
        <taxon>Orchidoideae</taxon>
        <taxon>Orchideae</taxon>
        <taxon>Orchidinae</taxon>
        <taxon>Platanthera</taxon>
    </lineage>
</organism>
<evidence type="ECO:0000313" key="1">
    <source>
        <dbReference type="EMBL" id="KAK8941493.1"/>
    </source>
</evidence>
<sequence length="205" mass="22649">MSSFLYGGECILSLFGGGLPSSSTTSGCGLYLLPVEIEPVLVKEVKKTDGATSLELRVSAKNRVRQGFWNFLDKFGFHHGENPFQSLHPLEICKIQVPVVFPKTAAHPSCCPTTASSFHSHPPSANHHQPPHNQIYPPTTRIHLYTAVSTFLQPDLASHSQIQSNQPLFPLRIVSTAPCFTRSLHLEQPPCAELLFAVRNFNSNY</sequence>
<dbReference type="Proteomes" id="UP001412067">
    <property type="component" value="Unassembled WGS sequence"/>
</dbReference>